<dbReference type="Gene3D" id="1.25.40.1050">
    <property type="match status" value="1"/>
</dbReference>
<feature type="compositionally biased region" description="Basic and acidic residues" evidence="5">
    <location>
        <begin position="1935"/>
        <end position="1944"/>
    </location>
</feature>
<proteinExistence type="inferred from homology"/>
<feature type="domain" description="Xrn1 helical" evidence="7">
    <location>
        <begin position="275"/>
        <end position="606"/>
    </location>
</feature>
<dbReference type="Pfam" id="PF17846">
    <property type="entry name" value="XRN_M"/>
    <property type="match status" value="1"/>
</dbReference>
<feature type="domain" description="Exoribonuclease Xrn1 D2/D3" evidence="10">
    <location>
        <begin position="855"/>
        <end position="1080"/>
    </location>
</feature>
<feature type="region of interest" description="Disordered" evidence="5">
    <location>
        <begin position="1888"/>
        <end position="1961"/>
    </location>
</feature>
<comment type="similarity">
    <text evidence="4">Belongs to the 5'-3' exonuclease family.</text>
</comment>
<feature type="compositionally biased region" description="Low complexity" evidence="5">
    <location>
        <begin position="1344"/>
        <end position="1353"/>
    </location>
</feature>
<keyword evidence="1" id="KW-0540">Nuclease</keyword>
<feature type="region of interest" description="Disordered" evidence="5">
    <location>
        <begin position="1979"/>
        <end position="2008"/>
    </location>
</feature>
<evidence type="ECO:0000259" key="6">
    <source>
        <dbReference type="Pfam" id="PF03159"/>
    </source>
</evidence>
<dbReference type="Proteomes" id="UP001634394">
    <property type="component" value="Unassembled WGS sequence"/>
</dbReference>
<dbReference type="PANTHER" id="PTHR12341">
    <property type="entry name" value="5'-&gt;3' EXORIBONUCLEASE"/>
    <property type="match status" value="1"/>
</dbReference>
<sequence>MGVPKFYRWISERYPCLSEVVKEFQIPEFDNLYLDMNGIIHVCSHPEDDNPHFRITEAKIFSDIMYYLEFLFRMIKPRKVFFMAVDGVAPRAKMNQQRGRRFRSAREAEELERKAREKGEVLPTEKRFDSNCITPGTKFMADLQEQLKYFVVKKVSTDPLWQGVRVYLSGHQTPGEGEHKIMDFIRSERCKPDYDPNTRHCLYGLDADLMMLGLATHEPHFSLLREEVRFGGRKDANKRPATPEETTFHLLHLSLFREYLNFEFSPLKDKIPFDFDLEKIIDDWVMMGFLVGNDFIPHLPHLHIHHDALPMLWKTYMEVLPTCGGYINEGGHLNLSRFEKYLNALSQFDIETFQEQAGDLKWLESKKLEKEELLTQVAKKFRTNQSMTKGDNKFATCRDIEDMNTEMETPDSEEPSADFGDSSDEDSGDTFEDEFRHHKRNYYMTKMEYEKVTPEVLRDQAEGYVRAIQWILLYYFEGVPSWGWYYPHHYAPYISDVKDFKDMNIEFEYGQPFLPFQQLMAVLPAASKDHLPKAFQSLMIMDNSPVIDFYPAEFQTDLNGKQQDWEAVVLIPFIMEDRLLEAMKPLEQMLTEEERSRNAHGPCLMYQYTTDCLGEYPSRCPAAFPDIAFNHAKMTEIDMFTFRFNEAEGKKGLLDNVRQDVFYPGFPTFKHITHTAELKKEGVKVFQMNSRSFNMMIQIHDETEMELNLIAKEYLGKVIFVGWPHLYEAKVVAISDDLVKHSLKDTSHGKSGKSPKSHLKIETEESKMSENEKALWSREVSSLTERYHDRLGIEVGPTFALLRCLPMIGRKYMCSPHGKITLEKQFGNIEVPFLLQTTVKDIAVHDPEFYQYKTLQEYLPEKTPVIMLGWPHYGCQGEVSEVDNTENGRVRINLTIPEEPDIASVRDNRMHHEQRYSHGYLLAQKLGVSSHFVSRVTGTIYVHPGTPEDSNDQKINIGLNLKFTKRGEEVPGFTKLCDGQWLYSDKAMDTIDNYLRKFPYVWDIISKSERFSGDIFYESQLFPEGSKGNLKEMQEYIKTLPCYGIQSSKPGTDILDEGVLKALEKEVRKTVEINKKKQKRVKMQVKPHLLYRPLPKQYSVIADPTVSHHLFDRVVNVRQGYPVPFGLRGTITGILPAERESDTLYEVFFDEEFQGGITLRSCTGRGYRTPSASIVNLSHGERKNGVTTSVANTLQKPYQNTQQSRNTSSATTRYSDIARVQNHGYQNDNFGGYYDSQKRQGQNHGNYDNQGAYLSNEGVYFNQNYSGYDSQGSRQDHRTRYYGHRGGLEQRTNYNDKGGNQRTNTVDEPRGPTQQLSKQKDQYSGQVFNGDSKESPQFVTPKVSSRISSTKRSSLGDNITEPFSGQLSSNETSKKGNSEFANMWKELETLSSKAKASPNGDKADEVSPEGSLQHAAAALPKVTASMSAVLMEEGNKNKNNSHAGYERKTKIELQNLFSEAGKTKSMTSGVQSDDEFTAMFKSLEISNQGEGPFVISKAISKESSSKDEEGTKAIKQILRLSTESPEKDVASEKQETDDTVPPSGTSTNYGIKLTVEELFQGAKQHNKSPSPKAVSMAMGSSQGQPQPGHGSTQALNHPRPGSHQKQQQSVAQHLTGQPLLQGHLNPPPAGYQSDHQQQHQQPAHRHNQQGHSRDPVMELAELCQSMNLVVPKYDYSSPQNGLYSCFVTLDNGLRFQGSWCKNREVAAKSAASVVLLHLKTNVQPMLQPLMMPGYIQSRLPPPHQFSSPNSAFSPVIVPLQMAQQGFKAMQQLFAHQRGQFQNYRGNRFNLQQYPNPAQLQQTAIQLQHQVGQKPVCHGQTPHLTNQTQRQQPSNQGVTQGSYNQQSAVPNIDYEGKVYLEASTNRQMEEHRKHTPEAADTLDKELKHKVGQSQFVPLQVTKRTTPNKSKGEKDPGKTTPKSATKMSNQTSVNDDNDTKTIHCDESNNMTDSGSNADKTVAETDISKEFMNKDTKAGMKTCQKLDSFQPKEHTSKTPKRRLAANLNFKS</sequence>
<reference evidence="11 12" key="1">
    <citation type="submission" date="2024-11" db="EMBL/GenBank/DDBJ databases">
        <title>Chromosome-level genome assembly of the freshwater bivalve Anodonta woodiana.</title>
        <authorList>
            <person name="Chen X."/>
        </authorList>
    </citation>
    <scope>NUCLEOTIDE SEQUENCE [LARGE SCALE GENOMIC DNA]</scope>
    <source>
        <strain evidence="11">MN2024</strain>
        <tissue evidence="11">Gills</tissue>
    </source>
</reference>
<dbReference type="InterPro" id="IPR041412">
    <property type="entry name" value="Xrn1_helical"/>
</dbReference>
<accession>A0ABD3VKW2</accession>
<dbReference type="CDD" id="cd18673">
    <property type="entry name" value="PIN_XRN1-2-like"/>
    <property type="match status" value="1"/>
</dbReference>
<feature type="compositionally biased region" description="Polar residues" evidence="5">
    <location>
        <begin position="1945"/>
        <end position="1956"/>
    </location>
</feature>
<dbReference type="Pfam" id="PF18332">
    <property type="entry name" value="XRN1_D1"/>
    <property type="match status" value="1"/>
</dbReference>
<evidence type="ECO:0000256" key="3">
    <source>
        <dbReference type="ARBA" id="ARBA00022839"/>
    </source>
</evidence>
<dbReference type="Gene3D" id="3.40.50.12390">
    <property type="match status" value="2"/>
</dbReference>
<dbReference type="InterPro" id="IPR047007">
    <property type="entry name" value="XRN1_D1_sf"/>
</dbReference>
<evidence type="ECO:0000256" key="4">
    <source>
        <dbReference type="ARBA" id="ARBA00038299"/>
    </source>
</evidence>
<dbReference type="InterPro" id="IPR040992">
    <property type="entry name" value="XRN1_D1"/>
</dbReference>
<evidence type="ECO:0000256" key="2">
    <source>
        <dbReference type="ARBA" id="ARBA00022801"/>
    </source>
</evidence>
<dbReference type="Gene3D" id="2.170.260.40">
    <property type="match status" value="1"/>
</dbReference>
<keyword evidence="3" id="KW-0269">Exonuclease</keyword>
<feature type="compositionally biased region" description="Basic and acidic residues" evidence="5">
    <location>
        <begin position="1524"/>
        <end position="1536"/>
    </location>
</feature>
<dbReference type="InterPro" id="IPR027073">
    <property type="entry name" value="5_3_exoribonuclease"/>
</dbReference>
<evidence type="ECO:0000313" key="11">
    <source>
        <dbReference type="EMBL" id="KAL3861178.1"/>
    </source>
</evidence>
<feature type="region of interest" description="Disordered" evidence="5">
    <location>
        <begin position="1517"/>
        <end position="1548"/>
    </location>
</feature>
<feature type="compositionally biased region" description="Polar residues" evidence="5">
    <location>
        <begin position="1890"/>
        <end position="1907"/>
    </location>
</feature>
<feature type="region of interest" description="Disordered" evidence="5">
    <location>
        <begin position="1563"/>
        <end position="1652"/>
    </location>
</feature>
<dbReference type="InterPro" id="IPR047008">
    <property type="entry name" value="XRN1_SH3_sf"/>
</dbReference>
<evidence type="ECO:0000259" key="8">
    <source>
        <dbReference type="Pfam" id="PF18129"/>
    </source>
</evidence>
<feature type="compositionally biased region" description="Polar residues" evidence="5">
    <location>
        <begin position="1311"/>
        <end position="1329"/>
    </location>
</feature>
<name>A0ABD3VKW2_SINWO</name>
<dbReference type="Pfam" id="PF18334">
    <property type="entry name" value="XRN1_D2_D3"/>
    <property type="match status" value="1"/>
</dbReference>
<dbReference type="InterPro" id="IPR004859">
    <property type="entry name" value="Xrn1_N"/>
</dbReference>
<feature type="compositionally biased region" description="Polar residues" evidence="5">
    <location>
        <begin position="1918"/>
        <end position="1932"/>
    </location>
</feature>
<dbReference type="Gene3D" id="3.30.160.20">
    <property type="match status" value="1"/>
</dbReference>
<dbReference type="FunFam" id="3.40.50.12390:FF:000002">
    <property type="entry name" value="5'-3' exoribonuclease 1"/>
    <property type="match status" value="1"/>
</dbReference>
<dbReference type="InterPro" id="IPR041106">
    <property type="entry name" value="XRN1_D2_D3"/>
</dbReference>
<dbReference type="SUPFAM" id="SSF54768">
    <property type="entry name" value="dsRNA-binding domain-like"/>
    <property type="match status" value="1"/>
</dbReference>
<dbReference type="EMBL" id="JBJQND010000011">
    <property type="protein sequence ID" value="KAL3861178.1"/>
    <property type="molecule type" value="Genomic_DNA"/>
</dbReference>
<feature type="region of interest" description="Disordered" evidence="5">
    <location>
        <begin position="406"/>
        <end position="431"/>
    </location>
</feature>
<comment type="caution">
    <text evidence="11">The sequence shown here is derived from an EMBL/GenBank/DDBJ whole genome shotgun (WGS) entry which is preliminary data.</text>
</comment>
<dbReference type="InterPro" id="IPR041385">
    <property type="entry name" value="SH3_12"/>
</dbReference>
<dbReference type="CDD" id="cd00048">
    <property type="entry name" value="DSRM_SF"/>
    <property type="match status" value="1"/>
</dbReference>
<organism evidence="11 12">
    <name type="scientific">Sinanodonta woodiana</name>
    <name type="common">Chinese pond mussel</name>
    <name type="synonym">Anodonta woodiana</name>
    <dbReference type="NCBI Taxonomy" id="1069815"/>
    <lineage>
        <taxon>Eukaryota</taxon>
        <taxon>Metazoa</taxon>
        <taxon>Spiralia</taxon>
        <taxon>Lophotrochozoa</taxon>
        <taxon>Mollusca</taxon>
        <taxon>Bivalvia</taxon>
        <taxon>Autobranchia</taxon>
        <taxon>Heteroconchia</taxon>
        <taxon>Palaeoheterodonta</taxon>
        <taxon>Unionida</taxon>
        <taxon>Unionoidea</taxon>
        <taxon>Unionidae</taxon>
        <taxon>Unioninae</taxon>
        <taxon>Sinanodonta</taxon>
    </lineage>
</organism>
<feature type="compositionally biased region" description="Polar residues" evidence="5">
    <location>
        <begin position="1290"/>
        <end position="1304"/>
    </location>
</feature>
<evidence type="ECO:0000256" key="1">
    <source>
        <dbReference type="ARBA" id="ARBA00022722"/>
    </source>
</evidence>
<feature type="compositionally biased region" description="Polar residues" evidence="5">
    <location>
        <begin position="1355"/>
        <end position="1371"/>
    </location>
</feature>
<dbReference type="Pfam" id="PF18129">
    <property type="entry name" value="SH3_12"/>
    <property type="match status" value="1"/>
</dbReference>
<evidence type="ECO:0000256" key="5">
    <source>
        <dbReference type="SAM" id="MobiDB-lite"/>
    </source>
</evidence>
<dbReference type="Pfam" id="PF03159">
    <property type="entry name" value="XRN_N"/>
    <property type="match status" value="1"/>
</dbReference>
<feature type="domain" description="Xrn1 N-terminal" evidence="6">
    <location>
        <begin position="1"/>
        <end position="227"/>
    </location>
</feature>
<feature type="compositionally biased region" description="Polar residues" evidence="5">
    <location>
        <begin position="1603"/>
        <end position="1615"/>
    </location>
</feature>
<feature type="region of interest" description="Disordered" evidence="5">
    <location>
        <begin position="744"/>
        <end position="766"/>
    </location>
</feature>
<feature type="compositionally biased region" description="Polar residues" evidence="5">
    <location>
        <begin position="1239"/>
        <end position="1251"/>
    </location>
</feature>
<dbReference type="GO" id="GO:0004527">
    <property type="term" value="F:exonuclease activity"/>
    <property type="evidence" value="ECO:0007669"/>
    <property type="project" value="UniProtKB-KW"/>
</dbReference>
<keyword evidence="2" id="KW-0378">Hydrolase</keyword>
<gene>
    <name evidence="11" type="ORF">ACJMK2_007243</name>
</gene>
<evidence type="ECO:0000259" key="10">
    <source>
        <dbReference type="Pfam" id="PF18334"/>
    </source>
</evidence>
<dbReference type="PANTHER" id="PTHR12341:SF7">
    <property type="entry name" value="5'-3' EXORIBONUCLEASE 1"/>
    <property type="match status" value="1"/>
</dbReference>
<keyword evidence="12" id="KW-1185">Reference proteome</keyword>
<evidence type="ECO:0000259" key="9">
    <source>
        <dbReference type="Pfam" id="PF18332"/>
    </source>
</evidence>
<feature type="region of interest" description="Disordered" evidence="5">
    <location>
        <begin position="1220"/>
        <end position="1251"/>
    </location>
</feature>
<protein>
    <submittedName>
        <fullName evidence="11">Uncharacterized protein</fullName>
    </submittedName>
</protein>
<evidence type="ECO:0000259" key="7">
    <source>
        <dbReference type="Pfam" id="PF17846"/>
    </source>
</evidence>
<feature type="domain" description="5'-3' exoribonuclease 1 D1" evidence="9">
    <location>
        <begin position="652"/>
        <end position="850"/>
    </location>
</feature>
<feature type="compositionally biased region" description="Low complexity" evidence="5">
    <location>
        <begin position="1632"/>
        <end position="1641"/>
    </location>
</feature>
<feature type="region of interest" description="Disordered" evidence="5">
    <location>
        <begin position="1265"/>
        <end position="1376"/>
    </location>
</feature>
<feature type="compositionally biased region" description="Polar residues" evidence="5">
    <location>
        <begin position="1821"/>
        <end position="1848"/>
    </location>
</feature>
<feature type="compositionally biased region" description="Low complexity" evidence="5">
    <location>
        <begin position="1579"/>
        <end position="1593"/>
    </location>
</feature>
<evidence type="ECO:0000313" key="12">
    <source>
        <dbReference type="Proteomes" id="UP001634394"/>
    </source>
</evidence>
<dbReference type="Gene3D" id="2.30.30.750">
    <property type="match status" value="1"/>
</dbReference>
<feature type="domain" description="5'-3' exoribonuclease 1 SH3-like" evidence="8">
    <location>
        <begin position="1107"/>
        <end position="1176"/>
    </location>
</feature>
<feature type="region of interest" description="Disordered" evidence="5">
    <location>
        <begin position="1812"/>
        <end position="1849"/>
    </location>
</feature>